<dbReference type="InterPro" id="IPR040256">
    <property type="entry name" value="At4g02000-like"/>
</dbReference>
<dbReference type="EMBL" id="JANQDX010000005">
    <property type="protein sequence ID" value="KAL0923930.1"/>
    <property type="molecule type" value="Genomic_DNA"/>
</dbReference>
<keyword evidence="3" id="KW-1185">Reference proteome</keyword>
<protein>
    <submittedName>
        <fullName evidence="2">Uncharacterized protein</fullName>
    </submittedName>
</protein>
<feature type="compositionally biased region" description="Polar residues" evidence="1">
    <location>
        <begin position="1"/>
        <end position="10"/>
    </location>
</feature>
<dbReference type="PANTHER" id="PTHR31286">
    <property type="entry name" value="GLYCINE-RICH CELL WALL STRUCTURAL PROTEIN 1.8-LIKE"/>
    <property type="match status" value="1"/>
</dbReference>
<sequence length="311" mass="34283">MAAGPSTSALSPWGFPPPASGAASKDSSDNKTRFFRDVLACASSSKEPMIAFFFNSHVLHALGSLFGRPLQSDHATASRSRSSVARILMELEITKKYPKDIWLGSETSSYLHKVEYENVPDFCTRCTKHMFGPIHGEPSVSEDRIIDNEKDQTMTLDEPEIIVNLCIKEQKRQKINPNITYLVSVRSRQISANPARDLVLSKNPGYPVTARLDCASGFVDKRELDNSLSCFFRIRYLLSTPLPPHKPTPDLPLLSLRFSKPDSSATSDACNQLRPPPPISTPGRLQAPTPKPTPYLAAALQSPKSQPPPLL</sequence>
<gene>
    <name evidence="2" type="ORF">M5K25_004719</name>
</gene>
<evidence type="ECO:0000313" key="3">
    <source>
        <dbReference type="Proteomes" id="UP001552299"/>
    </source>
</evidence>
<feature type="region of interest" description="Disordered" evidence="1">
    <location>
        <begin position="1"/>
        <end position="29"/>
    </location>
</feature>
<dbReference type="AlphaFoldDB" id="A0ABD0VGV4"/>
<dbReference type="Proteomes" id="UP001552299">
    <property type="component" value="Unassembled WGS sequence"/>
</dbReference>
<dbReference type="PANTHER" id="PTHR31286:SF180">
    <property type="entry name" value="OS10G0362600 PROTEIN"/>
    <property type="match status" value="1"/>
</dbReference>
<name>A0ABD0VGV4_DENTH</name>
<organism evidence="2 3">
    <name type="scientific">Dendrobium thyrsiflorum</name>
    <name type="common">Pinecone-like raceme dendrobium</name>
    <name type="synonym">Orchid</name>
    <dbReference type="NCBI Taxonomy" id="117978"/>
    <lineage>
        <taxon>Eukaryota</taxon>
        <taxon>Viridiplantae</taxon>
        <taxon>Streptophyta</taxon>
        <taxon>Embryophyta</taxon>
        <taxon>Tracheophyta</taxon>
        <taxon>Spermatophyta</taxon>
        <taxon>Magnoliopsida</taxon>
        <taxon>Liliopsida</taxon>
        <taxon>Asparagales</taxon>
        <taxon>Orchidaceae</taxon>
        <taxon>Epidendroideae</taxon>
        <taxon>Malaxideae</taxon>
        <taxon>Dendrobiinae</taxon>
        <taxon>Dendrobium</taxon>
    </lineage>
</organism>
<evidence type="ECO:0000313" key="2">
    <source>
        <dbReference type="EMBL" id="KAL0923930.1"/>
    </source>
</evidence>
<reference evidence="2 3" key="1">
    <citation type="journal article" date="2024" name="Plant Biotechnol. J.">
        <title>Dendrobium thyrsiflorum genome and its molecular insights into genes involved in important horticultural traits.</title>
        <authorList>
            <person name="Chen B."/>
            <person name="Wang J.Y."/>
            <person name="Zheng P.J."/>
            <person name="Li K.L."/>
            <person name="Liang Y.M."/>
            <person name="Chen X.F."/>
            <person name="Zhang C."/>
            <person name="Zhao X."/>
            <person name="He X."/>
            <person name="Zhang G.Q."/>
            <person name="Liu Z.J."/>
            <person name="Xu Q."/>
        </authorList>
    </citation>
    <scope>NUCLEOTIDE SEQUENCE [LARGE SCALE GENOMIC DNA]</scope>
    <source>
        <strain evidence="2">GZMU011</strain>
    </source>
</reference>
<evidence type="ECO:0000256" key="1">
    <source>
        <dbReference type="SAM" id="MobiDB-lite"/>
    </source>
</evidence>
<comment type="caution">
    <text evidence="2">The sequence shown here is derived from an EMBL/GenBank/DDBJ whole genome shotgun (WGS) entry which is preliminary data.</text>
</comment>
<feature type="region of interest" description="Disordered" evidence="1">
    <location>
        <begin position="262"/>
        <end position="311"/>
    </location>
</feature>
<proteinExistence type="predicted"/>
<accession>A0ABD0VGV4</accession>